<evidence type="ECO:0000256" key="1">
    <source>
        <dbReference type="ARBA" id="ARBA00009995"/>
    </source>
</evidence>
<dbReference type="InterPro" id="IPR002213">
    <property type="entry name" value="UDP_glucos_trans"/>
</dbReference>
<protein>
    <recommendedName>
        <fullName evidence="5">Glycosyltransferase</fullName>
        <ecNumber evidence="5">2.4.1.-</ecNumber>
    </recommendedName>
</protein>
<dbReference type="Gene3D" id="3.40.50.2000">
    <property type="entry name" value="Glycogen Phosphorylase B"/>
    <property type="match status" value="2"/>
</dbReference>
<gene>
    <name evidence="6" type="ORF">V6N12_006747</name>
</gene>
<comment type="similarity">
    <text evidence="1 4">Belongs to the UDP-glycosyltransferase family.</text>
</comment>
<dbReference type="PANTHER" id="PTHR48047">
    <property type="entry name" value="GLYCOSYLTRANSFERASE"/>
    <property type="match status" value="1"/>
</dbReference>
<evidence type="ECO:0000256" key="2">
    <source>
        <dbReference type="ARBA" id="ARBA00022676"/>
    </source>
</evidence>
<comment type="caution">
    <text evidence="6">The sequence shown here is derived from an EMBL/GenBank/DDBJ whole genome shotgun (WGS) entry which is preliminary data.</text>
</comment>
<evidence type="ECO:0000313" key="6">
    <source>
        <dbReference type="EMBL" id="KAK8568188.1"/>
    </source>
</evidence>
<evidence type="ECO:0000256" key="5">
    <source>
        <dbReference type="RuleBase" id="RU362057"/>
    </source>
</evidence>
<dbReference type="InterPro" id="IPR035595">
    <property type="entry name" value="UDP_glycos_trans_CS"/>
</dbReference>
<keyword evidence="3 4" id="KW-0808">Transferase</keyword>
<sequence length="523" mass="58548">MERRIPQLHVFFLPFLAHGHLIPTVDMAKLFADRGTKATIVTTPANSSSFSNTIRRSKESGIDIDIKILKFPTAEFGLPEGCESLDMLSHSKEGNKWELVNKFLQAVQLLQVPFEQLLQECKPDCLVADVYITWATEAADKFGISRLVFHGTSFFTLCAAECMRQYEAHKKVQSDSEPFLVPNLPGDIELTKSQLPDSLKQDVGTDFAKTVKAAREAELKSYGVVVNSFYELELTYGDYYRNVLGEKAWHIGPVSLCNRTTVDKADRGKKSAIDEHECLKWLDSKQPNSVLYISFRSLNSFSSTQLKEIAMGLEASKLQFIWVVRKQNNDDEDDDWLPEGFEKRMEGKGLVIRGWAPQVLILDHEAVGGFMTHCGWNSTLEGVCGCVPMVTWPARADQFLNEKLMTQVSKIGVSMGNLQASSKLYLGGNKLSGFIPKLIDQLSRLVLLSLSRNLIQGPLPDEMSALRNLQALDHSFNNLNLSSSPRWLAKLLSLLRIFLAGCDIKGRISDLLRSTPSSIHELD</sequence>
<dbReference type="Proteomes" id="UP001472677">
    <property type="component" value="Unassembled WGS sequence"/>
</dbReference>
<evidence type="ECO:0000256" key="3">
    <source>
        <dbReference type="ARBA" id="ARBA00022679"/>
    </source>
</evidence>
<dbReference type="Gene3D" id="3.80.10.10">
    <property type="entry name" value="Ribonuclease Inhibitor"/>
    <property type="match status" value="1"/>
</dbReference>
<dbReference type="PANTHER" id="PTHR48047:SF45">
    <property type="entry name" value="SCOPOLETIN GLUCOSYLTRANSFERASE-LIKE"/>
    <property type="match status" value="1"/>
</dbReference>
<dbReference type="Pfam" id="PF00201">
    <property type="entry name" value="UDPGT"/>
    <property type="match status" value="1"/>
</dbReference>
<keyword evidence="7" id="KW-1185">Reference proteome</keyword>
<name>A0ABR2EZS6_9ROSI</name>
<dbReference type="InterPro" id="IPR032675">
    <property type="entry name" value="LRR_dom_sf"/>
</dbReference>
<organism evidence="6 7">
    <name type="scientific">Hibiscus sabdariffa</name>
    <name type="common">roselle</name>
    <dbReference type="NCBI Taxonomy" id="183260"/>
    <lineage>
        <taxon>Eukaryota</taxon>
        <taxon>Viridiplantae</taxon>
        <taxon>Streptophyta</taxon>
        <taxon>Embryophyta</taxon>
        <taxon>Tracheophyta</taxon>
        <taxon>Spermatophyta</taxon>
        <taxon>Magnoliopsida</taxon>
        <taxon>eudicotyledons</taxon>
        <taxon>Gunneridae</taxon>
        <taxon>Pentapetalae</taxon>
        <taxon>rosids</taxon>
        <taxon>malvids</taxon>
        <taxon>Malvales</taxon>
        <taxon>Malvaceae</taxon>
        <taxon>Malvoideae</taxon>
        <taxon>Hibiscus</taxon>
    </lineage>
</organism>
<dbReference type="EMBL" id="JBBPBM010000009">
    <property type="protein sequence ID" value="KAK8568188.1"/>
    <property type="molecule type" value="Genomic_DNA"/>
</dbReference>
<evidence type="ECO:0000256" key="4">
    <source>
        <dbReference type="RuleBase" id="RU003718"/>
    </source>
</evidence>
<dbReference type="SUPFAM" id="SSF52058">
    <property type="entry name" value="L domain-like"/>
    <property type="match status" value="1"/>
</dbReference>
<keyword evidence="2 4" id="KW-0328">Glycosyltransferase</keyword>
<dbReference type="PROSITE" id="PS00375">
    <property type="entry name" value="UDPGT"/>
    <property type="match status" value="1"/>
</dbReference>
<evidence type="ECO:0000313" key="7">
    <source>
        <dbReference type="Proteomes" id="UP001472677"/>
    </source>
</evidence>
<reference evidence="6 7" key="1">
    <citation type="journal article" date="2024" name="G3 (Bethesda)">
        <title>Genome assembly of Hibiscus sabdariffa L. provides insights into metabolisms of medicinal natural products.</title>
        <authorList>
            <person name="Kim T."/>
        </authorList>
    </citation>
    <scope>NUCLEOTIDE SEQUENCE [LARGE SCALE GENOMIC DNA]</scope>
    <source>
        <strain evidence="6">TK-2024</strain>
        <tissue evidence="6">Old leaves</tissue>
    </source>
</reference>
<dbReference type="SUPFAM" id="SSF53756">
    <property type="entry name" value="UDP-Glycosyltransferase/glycogen phosphorylase"/>
    <property type="match status" value="1"/>
</dbReference>
<dbReference type="CDD" id="cd03784">
    <property type="entry name" value="GT1_Gtf-like"/>
    <property type="match status" value="1"/>
</dbReference>
<dbReference type="EC" id="2.4.1.-" evidence="5"/>
<accession>A0ABR2EZS6</accession>
<proteinExistence type="inferred from homology"/>